<dbReference type="EMBL" id="CAJVQC010047237">
    <property type="protein sequence ID" value="CAG8784444.1"/>
    <property type="molecule type" value="Genomic_DNA"/>
</dbReference>
<feature type="non-terminal residue" evidence="1">
    <location>
        <position position="1"/>
    </location>
</feature>
<proteinExistence type="predicted"/>
<gene>
    <name evidence="1" type="ORF">RPERSI_LOCUS18072</name>
</gene>
<organism evidence="1 2">
    <name type="scientific">Racocetra persica</name>
    <dbReference type="NCBI Taxonomy" id="160502"/>
    <lineage>
        <taxon>Eukaryota</taxon>
        <taxon>Fungi</taxon>
        <taxon>Fungi incertae sedis</taxon>
        <taxon>Mucoromycota</taxon>
        <taxon>Glomeromycotina</taxon>
        <taxon>Glomeromycetes</taxon>
        <taxon>Diversisporales</taxon>
        <taxon>Gigasporaceae</taxon>
        <taxon>Racocetra</taxon>
    </lineage>
</organism>
<comment type="caution">
    <text evidence="1">The sequence shown here is derived from an EMBL/GenBank/DDBJ whole genome shotgun (WGS) entry which is preliminary data.</text>
</comment>
<sequence length="97" mass="11035">HVEESSRDYLMLQSVNPVVEESDCLSSIGPLGDKSFEFTKLQEELASISAEWKEKNSQDIHSLRIMLRQAIQIERTRATRVNIIVSNTASNNILEVF</sequence>
<evidence type="ECO:0000313" key="2">
    <source>
        <dbReference type="Proteomes" id="UP000789920"/>
    </source>
</evidence>
<reference evidence="1" key="1">
    <citation type="submission" date="2021-06" db="EMBL/GenBank/DDBJ databases">
        <authorList>
            <person name="Kallberg Y."/>
            <person name="Tangrot J."/>
            <person name="Rosling A."/>
        </authorList>
    </citation>
    <scope>NUCLEOTIDE SEQUENCE</scope>
    <source>
        <strain evidence="1">MA461A</strain>
    </source>
</reference>
<protein>
    <submittedName>
        <fullName evidence="1">25138_t:CDS:1</fullName>
    </submittedName>
</protein>
<evidence type="ECO:0000313" key="1">
    <source>
        <dbReference type="EMBL" id="CAG8784444.1"/>
    </source>
</evidence>
<keyword evidence="2" id="KW-1185">Reference proteome</keyword>
<name>A0ACA9RA29_9GLOM</name>
<dbReference type="Proteomes" id="UP000789920">
    <property type="component" value="Unassembled WGS sequence"/>
</dbReference>
<accession>A0ACA9RA29</accession>